<dbReference type="PROSITE" id="PS00061">
    <property type="entry name" value="ADH_SHORT"/>
    <property type="match status" value="1"/>
</dbReference>
<dbReference type="GO" id="GO:0016616">
    <property type="term" value="F:oxidoreductase activity, acting on the CH-OH group of donors, NAD or NADP as acceptor"/>
    <property type="evidence" value="ECO:0007669"/>
    <property type="project" value="TreeGrafter"/>
</dbReference>
<feature type="domain" description="Ketoreductase" evidence="4">
    <location>
        <begin position="7"/>
        <end position="187"/>
    </location>
</feature>
<proteinExistence type="inferred from homology"/>
<dbReference type="InterPro" id="IPR002347">
    <property type="entry name" value="SDR_fam"/>
</dbReference>
<dbReference type="InterPro" id="IPR057326">
    <property type="entry name" value="KR_dom"/>
</dbReference>
<keyword evidence="2" id="KW-0560">Oxidoreductase</keyword>
<protein>
    <submittedName>
        <fullName evidence="5">SDR family NAD(P)-dependent oxidoreductase</fullName>
    </submittedName>
</protein>
<comment type="caution">
    <text evidence="5">The sequence shown here is derived from an EMBL/GenBank/DDBJ whole genome shotgun (WGS) entry which is preliminary data.</text>
</comment>
<sequence>MNSEQPKTIIVTGGASGIGYAFCEHLADLGHSIVIADLKGASEAADKLRVAGAKAIGVTCDVVSEDDVKAMAAAAVEAFGGIDVLVNNAGLFTTLALKPFDQITNAEWMRVMEVNTLGPFNCAKAVLPQLLRSGRGRIVNIASTVPIKGPPNMAHYVASKGAVIAFTRSLARELAKDKITVNSIAPGFTLSDGVLQADLQNRIGDNARTTGRCIQRDQVPADLVAALAYFVGDGAGFVTGQTLAVDGGGVFL</sequence>
<evidence type="ECO:0000313" key="6">
    <source>
        <dbReference type="Proteomes" id="UP000596827"/>
    </source>
</evidence>
<dbReference type="Pfam" id="PF00106">
    <property type="entry name" value="adh_short"/>
    <property type="match status" value="1"/>
</dbReference>
<dbReference type="PRINTS" id="PR00080">
    <property type="entry name" value="SDRFAMILY"/>
</dbReference>
<evidence type="ECO:0000259" key="4">
    <source>
        <dbReference type="SMART" id="SM00822"/>
    </source>
</evidence>
<gene>
    <name evidence="5" type="ORF">H8R02_01255</name>
</gene>
<evidence type="ECO:0000313" key="5">
    <source>
        <dbReference type="EMBL" id="MBC5763062.1"/>
    </source>
</evidence>
<reference evidence="5" key="1">
    <citation type="submission" date="2020-08" db="EMBL/GenBank/DDBJ databases">
        <title>Ramlibacter sp. GTP1 16S ribosomal RNA gene genome sequencing and assembly.</title>
        <authorList>
            <person name="Kang M."/>
        </authorList>
    </citation>
    <scope>NUCLEOTIDE SEQUENCE</scope>
    <source>
        <strain evidence="5">GTP1</strain>
    </source>
</reference>
<organism evidence="5 6">
    <name type="scientific">Ramlibacter albus</name>
    <dbReference type="NCBI Taxonomy" id="2079448"/>
    <lineage>
        <taxon>Bacteria</taxon>
        <taxon>Pseudomonadati</taxon>
        <taxon>Pseudomonadota</taxon>
        <taxon>Betaproteobacteria</taxon>
        <taxon>Burkholderiales</taxon>
        <taxon>Comamonadaceae</taxon>
        <taxon>Ramlibacter</taxon>
    </lineage>
</organism>
<dbReference type="RefSeq" id="WP_187079529.1">
    <property type="nucleotide sequence ID" value="NZ_JACORU010000001.1"/>
</dbReference>
<dbReference type="InterPro" id="IPR036291">
    <property type="entry name" value="NAD(P)-bd_dom_sf"/>
</dbReference>
<dbReference type="Proteomes" id="UP000596827">
    <property type="component" value="Unassembled WGS sequence"/>
</dbReference>
<dbReference type="AlphaFoldDB" id="A0A923M2R1"/>
<dbReference type="CDD" id="cd05233">
    <property type="entry name" value="SDR_c"/>
    <property type="match status" value="1"/>
</dbReference>
<dbReference type="PANTHER" id="PTHR42760:SF133">
    <property type="entry name" value="3-OXOACYL-[ACYL-CARRIER-PROTEIN] REDUCTASE"/>
    <property type="match status" value="1"/>
</dbReference>
<dbReference type="PRINTS" id="PR00081">
    <property type="entry name" value="GDHRDH"/>
</dbReference>
<evidence type="ECO:0000256" key="2">
    <source>
        <dbReference type="ARBA" id="ARBA00023002"/>
    </source>
</evidence>
<dbReference type="SUPFAM" id="SSF51735">
    <property type="entry name" value="NAD(P)-binding Rossmann-fold domains"/>
    <property type="match status" value="1"/>
</dbReference>
<name>A0A923M2R1_9BURK</name>
<evidence type="ECO:0000256" key="1">
    <source>
        <dbReference type="ARBA" id="ARBA00006484"/>
    </source>
</evidence>
<dbReference type="InterPro" id="IPR020904">
    <property type="entry name" value="Sc_DH/Rdtase_CS"/>
</dbReference>
<accession>A0A923M2R1</accession>
<dbReference type="FunFam" id="3.40.50.720:FF:000084">
    <property type="entry name" value="Short-chain dehydrogenase reductase"/>
    <property type="match status" value="1"/>
</dbReference>
<evidence type="ECO:0000256" key="3">
    <source>
        <dbReference type="RuleBase" id="RU000363"/>
    </source>
</evidence>
<keyword evidence="6" id="KW-1185">Reference proteome</keyword>
<dbReference type="EMBL" id="JACORU010000001">
    <property type="protein sequence ID" value="MBC5763062.1"/>
    <property type="molecule type" value="Genomic_DNA"/>
</dbReference>
<dbReference type="PANTHER" id="PTHR42760">
    <property type="entry name" value="SHORT-CHAIN DEHYDROGENASES/REDUCTASES FAMILY MEMBER"/>
    <property type="match status" value="1"/>
</dbReference>
<dbReference type="SMART" id="SM00822">
    <property type="entry name" value="PKS_KR"/>
    <property type="match status" value="1"/>
</dbReference>
<comment type="similarity">
    <text evidence="1 3">Belongs to the short-chain dehydrogenases/reductases (SDR) family.</text>
</comment>
<dbReference type="Gene3D" id="3.40.50.720">
    <property type="entry name" value="NAD(P)-binding Rossmann-like Domain"/>
    <property type="match status" value="1"/>
</dbReference>